<evidence type="ECO:0000313" key="3">
    <source>
        <dbReference type="EMBL" id="QHT69296.1"/>
    </source>
</evidence>
<feature type="chain" id="PRO_5025389674" evidence="2">
    <location>
        <begin position="27"/>
        <end position="224"/>
    </location>
</feature>
<dbReference type="Proteomes" id="UP000480178">
    <property type="component" value="Chromosome"/>
</dbReference>
<keyword evidence="1" id="KW-1133">Transmembrane helix</keyword>
<organism evidence="3 4">
    <name type="scientific">Rhodocytophaga rosea</name>
    <dbReference type="NCBI Taxonomy" id="2704465"/>
    <lineage>
        <taxon>Bacteria</taxon>
        <taxon>Pseudomonadati</taxon>
        <taxon>Bacteroidota</taxon>
        <taxon>Cytophagia</taxon>
        <taxon>Cytophagales</taxon>
        <taxon>Rhodocytophagaceae</taxon>
        <taxon>Rhodocytophaga</taxon>
    </lineage>
</organism>
<feature type="transmembrane region" description="Helical" evidence="1">
    <location>
        <begin position="106"/>
        <end position="124"/>
    </location>
</feature>
<keyword evidence="2" id="KW-0732">Signal</keyword>
<dbReference type="Pfam" id="PF13795">
    <property type="entry name" value="HupE_UreJ_2"/>
    <property type="match status" value="1"/>
</dbReference>
<feature type="transmembrane region" description="Helical" evidence="1">
    <location>
        <begin position="50"/>
        <end position="70"/>
    </location>
</feature>
<accession>A0A6C0GMM8</accession>
<feature type="transmembrane region" description="Helical" evidence="1">
    <location>
        <begin position="131"/>
        <end position="150"/>
    </location>
</feature>
<sequence>MKIQAFKYHFIAAIFLLLASVSPVLAHTAPADIPDLSGTEAAWLYLKLGFTHILPLGYDHVLFVLGLFFLSPKLKTVFWQATAFTVAHSITLGLAMYHIIEPPAYLIEPIIALSIAFVALENLVTDQLKWWRTAIVFGFGLIHGCGFAGVLSELGMPSNHFITALLTFNVGVELGQFTVIAIAYLLVGRWFSNKAWYRKRIVYPASLFIAITAFYWTIERIFFS</sequence>
<protein>
    <submittedName>
        <fullName evidence="3">HupE/UreJ family protein</fullName>
    </submittedName>
</protein>
<dbReference type="RefSeq" id="WP_162445285.1">
    <property type="nucleotide sequence ID" value="NZ_CP048222.1"/>
</dbReference>
<evidence type="ECO:0000256" key="1">
    <source>
        <dbReference type="SAM" id="Phobius"/>
    </source>
</evidence>
<keyword evidence="4" id="KW-1185">Reference proteome</keyword>
<feature type="signal peptide" evidence="2">
    <location>
        <begin position="1"/>
        <end position="26"/>
    </location>
</feature>
<proteinExistence type="predicted"/>
<keyword evidence="1" id="KW-0812">Transmembrane</keyword>
<reference evidence="3 4" key="1">
    <citation type="submission" date="2020-01" db="EMBL/GenBank/DDBJ databases">
        <authorList>
            <person name="Kim M.K."/>
        </authorList>
    </citation>
    <scope>NUCLEOTIDE SEQUENCE [LARGE SCALE GENOMIC DNA]</scope>
    <source>
        <strain evidence="3 4">172606-1</strain>
    </source>
</reference>
<dbReference type="InterPro" id="IPR032809">
    <property type="entry name" value="Put_HupE_UreJ"/>
</dbReference>
<dbReference type="AlphaFoldDB" id="A0A6C0GMM8"/>
<evidence type="ECO:0000313" key="4">
    <source>
        <dbReference type="Proteomes" id="UP000480178"/>
    </source>
</evidence>
<feature type="transmembrane region" description="Helical" evidence="1">
    <location>
        <begin position="200"/>
        <end position="218"/>
    </location>
</feature>
<evidence type="ECO:0000256" key="2">
    <source>
        <dbReference type="SAM" id="SignalP"/>
    </source>
</evidence>
<dbReference type="EMBL" id="CP048222">
    <property type="protein sequence ID" value="QHT69296.1"/>
    <property type="molecule type" value="Genomic_DNA"/>
</dbReference>
<dbReference type="KEGG" id="rhoz:GXP67_22985"/>
<keyword evidence="1" id="KW-0472">Membrane</keyword>
<feature type="transmembrane region" description="Helical" evidence="1">
    <location>
        <begin position="77"/>
        <end position="100"/>
    </location>
</feature>
<feature type="transmembrane region" description="Helical" evidence="1">
    <location>
        <begin position="162"/>
        <end position="188"/>
    </location>
</feature>
<gene>
    <name evidence="3" type="ORF">GXP67_22985</name>
</gene>
<name>A0A6C0GMM8_9BACT</name>